<dbReference type="Proteomes" id="UP000614741">
    <property type="component" value="Unassembled WGS sequence"/>
</dbReference>
<dbReference type="RefSeq" id="WP_203675668.1">
    <property type="nucleotide sequence ID" value="NZ_BONP01000025.1"/>
</dbReference>
<name>A0ABQ4DQW5_9CELL</name>
<evidence type="ECO:0000313" key="1">
    <source>
        <dbReference type="EMBL" id="GIG41377.1"/>
    </source>
</evidence>
<dbReference type="EMBL" id="BONP01000025">
    <property type="protein sequence ID" value="GIG41377.1"/>
    <property type="molecule type" value="Genomic_DNA"/>
</dbReference>
<protein>
    <submittedName>
        <fullName evidence="1">Uncharacterized protein</fullName>
    </submittedName>
</protein>
<comment type="caution">
    <text evidence="1">The sequence shown here is derived from an EMBL/GenBank/DDBJ whole genome shotgun (WGS) entry which is preliminary data.</text>
</comment>
<sequence>MYVVDDEWRRRYPRKMAGVIICVACSREQEDTCRTPDGDYVRGHILVTPALVTRGLPASRSDIDLCSHLLHPATQRAAVQAEPESGIAQGAKEYLAALSADPRCSAAARSRIDRAFAEVARRR</sequence>
<proteinExistence type="predicted"/>
<reference evidence="1 2" key="1">
    <citation type="submission" date="2021-01" db="EMBL/GenBank/DDBJ databases">
        <title>Whole genome shotgun sequence of Cellulomonas phragmiteti NBRC 110785.</title>
        <authorList>
            <person name="Komaki H."/>
            <person name="Tamura T."/>
        </authorList>
    </citation>
    <scope>NUCLEOTIDE SEQUENCE [LARGE SCALE GENOMIC DNA]</scope>
    <source>
        <strain evidence="1 2">NBRC 110785</strain>
    </source>
</reference>
<keyword evidence="2" id="KW-1185">Reference proteome</keyword>
<gene>
    <name evidence="1" type="ORF">Cph01nite_31390</name>
</gene>
<evidence type="ECO:0000313" key="2">
    <source>
        <dbReference type="Proteomes" id="UP000614741"/>
    </source>
</evidence>
<organism evidence="1 2">
    <name type="scientific">Cellulomonas phragmiteti</name>
    <dbReference type="NCBI Taxonomy" id="478780"/>
    <lineage>
        <taxon>Bacteria</taxon>
        <taxon>Bacillati</taxon>
        <taxon>Actinomycetota</taxon>
        <taxon>Actinomycetes</taxon>
        <taxon>Micrococcales</taxon>
        <taxon>Cellulomonadaceae</taxon>
        <taxon>Cellulomonas</taxon>
    </lineage>
</organism>
<accession>A0ABQ4DQW5</accession>